<sequence>MLELVRFHATWCQPCKQLAPVIAQIDADLEDLTVTSVDVDTDPDAAAKFGVMSVPTLVLLKDGEPVQRVSGFQTRDRILAIINSGR</sequence>
<dbReference type="Pfam" id="PF00085">
    <property type="entry name" value="Thioredoxin"/>
    <property type="match status" value="1"/>
</dbReference>
<dbReference type="PANTHER" id="PTHR45663">
    <property type="entry name" value="GEO12009P1"/>
    <property type="match status" value="1"/>
</dbReference>
<keyword evidence="5 6" id="KW-0676">Redox-active center</keyword>
<evidence type="ECO:0000259" key="7">
    <source>
        <dbReference type="PROSITE" id="PS51352"/>
    </source>
</evidence>
<protein>
    <submittedName>
        <fullName evidence="8">Thioredoxin family protein</fullName>
    </submittedName>
</protein>
<dbReference type="AlphaFoldDB" id="A0A7H0YH29"/>
<evidence type="ECO:0000256" key="5">
    <source>
        <dbReference type="ARBA" id="ARBA00023284"/>
    </source>
</evidence>
<dbReference type="CDD" id="cd02947">
    <property type="entry name" value="TRX_family"/>
    <property type="match status" value="1"/>
</dbReference>
<dbReference type="PRINTS" id="PR00421">
    <property type="entry name" value="THIOREDOXIN"/>
</dbReference>
<feature type="domain" description="Thioredoxin" evidence="7">
    <location>
        <begin position="1"/>
        <end position="86"/>
    </location>
</feature>
<dbReference type="RefSeq" id="WP_190299694.1">
    <property type="nucleotide sequence ID" value="NZ_CP061173.1"/>
</dbReference>
<dbReference type="GO" id="GO:0045454">
    <property type="term" value="P:cell redox homeostasis"/>
    <property type="evidence" value="ECO:0007669"/>
    <property type="project" value="TreeGrafter"/>
</dbReference>
<comment type="similarity">
    <text evidence="1">Belongs to the thioredoxin family.</text>
</comment>
<evidence type="ECO:0000256" key="2">
    <source>
        <dbReference type="ARBA" id="ARBA00022448"/>
    </source>
</evidence>
<evidence type="ECO:0000313" key="8">
    <source>
        <dbReference type="EMBL" id="QNR70387.1"/>
    </source>
</evidence>
<geneLocation type="plasmid" evidence="8 9">
    <name>pPlas1</name>
</geneLocation>
<evidence type="ECO:0000256" key="1">
    <source>
        <dbReference type="ARBA" id="ARBA00008987"/>
    </source>
</evidence>
<gene>
    <name evidence="8" type="ORF">IAQ67_28960</name>
</gene>
<evidence type="ECO:0000256" key="6">
    <source>
        <dbReference type="PIRSR" id="PIRSR000077-4"/>
    </source>
</evidence>
<keyword evidence="3" id="KW-0249">Electron transport</keyword>
<name>A0A7H0YH29_9BACL</name>
<dbReference type="InterPro" id="IPR036249">
    <property type="entry name" value="Thioredoxin-like_sf"/>
</dbReference>
<dbReference type="SUPFAM" id="SSF52833">
    <property type="entry name" value="Thioredoxin-like"/>
    <property type="match status" value="1"/>
</dbReference>
<keyword evidence="2" id="KW-0813">Transport</keyword>
<keyword evidence="8" id="KW-0614">Plasmid</keyword>
<evidence type="ECO:0000313" key="9">
    <source>
        <dbReference type="Proteomes" id="UP000516384"/>
    </source>
</evidence>
<reference evidence="8 9" key="1">
    <citation type="submission" date="2020-09" db="EMBL/GenBank/DDBJ databases">
        <title>Characterization of Paenibacillus peoriae strain ZF390 with broad-spectrum antimicrobial activity as a potential biocontrol agent.</title>
        <authorList>
            <person name="Li L."/>
            <person name="Zhao Y."/>
            <person name="Li B."/>
            <person name="Xie X."/>
        </authorList>
    </citation>
    <scope>NUCLEOTIDE SEQUENCE [LARGE SCALE GENOMIC DNA]</scope>
    <source>
        <strain evidence="8 9">ZF390</strain>
        <plasmid evidence="8 9">pPlas1</plasmid>
    </source>
</reference>
<dbReference type="PROSITE" id="PS51352">
    <property type="entry name" value="THIOREDOXIN_2"/>
    <property type="match status" value="1"/>
</dbReference>
<dbReference type="EMBL" id="CP061173">
    <property type="protein sequence ID" value="QNR70387.1"/>
    <property type="molecule type" value="Genomic_DNA"/>
</dbReference>
<dbReference type="PANTHER" id="PTHR45663:SF11">
    <property type="entry name" value="GEO12009P1"/>
    <property type="match status" value="1"/>
</dbReference>
<evidence type="ECO:0000256" key="3">
    <source>
        <dbReference type="ARBA" id="ARBA00022982"/>
    </source>
</evidence>
<feature type="disulfide bond" description="Redox-active" evidence="6">
    <location>
        <begin position="12"/>
        <end position="15"/>
    </location>
</feature>
<evidence type="ECO:0000256" key="4">
    <source>
        <dbReference type="ARBA" id="ARBA00023157"/>
    </source>
</evidence>
<dbReference type="PIRSF" id="PIRSF000077">
    <property type="entry name" value="Thioredoxin"/>
    <property type="match status" value="1"/>
</dbReference>
<organism evidence="8 9">
    <name type="scientific">Paenibacillus peoriae</name>
    <dbReference type="NCBI Taxonomy" id="59893"/>
    <lineage>
        <taxon>Bacteria</taxon>
        <taxon>Bacillati</taxon>
        <taxon>Bacillota</taxon>
        <taxon>Bacilli</taxon>
        <taxon>Bacillales</taxon>
        <taxon>Paenibacillaceae</taxon>
        <taxon>Paenibacillus</taxon>
    </lineage>
</organism>
<dbReference type="GO" id="GO:0005829">
    <property type="term" value="C:cytosol"/>
    <property type="evidence" value="ECO:0007669"/>
    <property type="project" value="TreeGrafter"/>
</dbReference>
<dbReference type="InterPro" id="IPR005746">
    <property type="entry name" value="Thioredoxin"/>
</dbReference>
<dbReference type="InterPro" id="IPR013766">
    <property type="entry name" value="Thioredoxin_domain"/>
</dbReference>
<dbReference type="Gene3D" id="3.40.30.10">
    <property type="entry name" value="Glutaredoxin"/>
    <property type="match status" value="1"/>
</dbReference>
<dbReference type="Proteomes" id="UP000516384">
    <property type="component" value="Plasmid pPlas1"/>
</dbReference>
<accession>A0A7H0YH29</accession>
<dbReference type="GO" id="GO:0015035">
    <property type="term" value="F:protein-disulfide reductase activity"/>
    <property type="evidence" value="ECO:0007669"/>
    <property type="project" value="InterPro"/>
</dbReference>
<proteinExistence type="inferred from homology"/>
<keyword evidence="4 6" id="KW-1015">Disulfide bond</keyword>